<evidence type="ECO:0000256" key="7">
    <source>
        <dbReference type="ARBA" id="ARBA00023136"/>
    </source>
</evidence>
<dbReference type="GO" id="GO:0005462">
    <property type="term" value="F:UDP-N-acetylglucosamine transmembrane transporter activity"/>
    <property type="evidence" value="ECO:0007669"/>
    <property type="project" value="TreeGrafter"/>
</dbReference>
<keyword evidence="3" id="KW-0813">Transport</keyword>
<dbReference type="Proteomes" id="UP001168972">
    <property type="component" value="Unassembled WGS sequence"/>
</dbReference>
<feature type="transmembrane region" description="Helical" evidence="8">
    <location>
        <begin position="90"/>
        <end position="112"/>
    </location>
</feature>
<feature type="transmembrane region" description="Helical" evidence="8">
    <location>
        <begin position="37"/>
        <end position="54"/>
    </location>
</feature>
<evidence type="ECO:0000313" key="9">
    <source>
        <dbReference type="EMBL" id="KAK0182083.1"/>
    </source>
</evidence>
<feature type="transmembrane region" description="Helical" evidence="8">
    <location>
        <begin position="296"/>
        <end position="316"/>
    </location>
</feature>
<keyword evidence="7 8" id="KW-0472">Membrane</keyword>
<evidence type="ECO:0000256" key="5">
    <source>
        <dbReference type="ARBA" id="ARBA00022692"/>
    </source>
</evidence>
<evidence type="ECO:0000256" key="4">
    <source>
        <dbReference type="ARBA" id="ARBA00022597"/>
    </source>
</evidence>
<keyword evidence="5 8" id="KW-0812">Transmembrane</keyword>
<evidence type="ECO:0000313" key="10">
    <source>
        <dbReference type="Proteomes" id="UP001168972"/>
    </source>
</evidence>
<comment type="subcellular location">
    <subcellularLocation>
        <location evidence="1">Endomembrane system</location>
        <topology evidence="1">Multi-pass membrane protein</topology>
    </subcellularLocation>
</comment>
<feature type="transmembrane region" description="Helical" evidence="8">
    <location>
        <begin position="160"/>
        <end position="179"/>
    </location>
</feature>
<comment type="caution">
    <text evidence="9">The sequence shown here is derived from an EMBL/GenBank/DDBJ whole genome shotgun (WGS) entry which is preliminary data.</text>
</comment>
<dbReference type="InterPro" id="IPR013657">
    <property type="entry name" value="SCL35B1-4/HUT1"/>
</dbReference>
<accession>A0AA39G641</accession>
<gene>
    <name evidence="9" type="ORF">PV327_000252</name>
</gene>
<evidence type="ECO:0000256" key="6">
    <source>
        <dbReference type="ARBA" id="ARBA00022989"/>
    </source>
</evidence>
<dbReference type="GO" id="GO:0005464">
    <property type="term" value="F:UDP-xylose transmembrane transporter activity"/>
    <property type="evidence" value="ECO:0007669"/>
    <property type="project" value="TreeGrafter"/>
</dbReference>
<sequence>MQVALAISLVFFGCCTNVVFLELLIKEDPGSGNLITFAQFLLISLEGFIFTSKFGTVKPRIGIKDYMILVVMFFLTSVCNNYAFDFNIPMPLHMIFRAGSLMANMIMGIIILKKQYVFSKYLSVFMITLGIIICTIVSGQEVKSTQKVTENSIPATPMETFFWWTLGISLLTIALFISARMGLYQEVLYKKYGKHPQEALYYTHLLPLPFFLTLAPNIWHHTLIAINSDPIAILGILIPKNILYLIGNIITQYMCISSVFILTTECTSLTVTLVVTLRKFISLLFSIVYFQNSFSTYHYIGTALVFIGTIIFTEVLPKLRESLQSPQEIKKIK</sequence>
<proteinExistence type="inferred from homology"/>
<keyword evidence="10" id="KW-1185">Reference proteome</keyword>
<dbReference type="GO" id="GO:0005789">
    <property type="term" value="C:endoplasmic reticulum membrane"/>
    <property type="evidence" value="ECO:0007669"/>
    <property type="project" value="TreeGrafter"/>
</dbReference>
<feature type="transmembrane region" description="Helical" evidence="8">
    <location>
        <begin position="66"/>
        <end position="84"/>
    </location>
</feature>
<evidence type="ECO:0000256" key="3">
    <source>
        <dbReference type="ARBA" id="ARBA00022448"/>
    </source>
</evidence>
<name>A0AA39G641_MICHY</name>
<dbReference type="Pfam" id="PF08449">
    <property type="entry name" value="UAA"/>
    <property type="match status" value="1"/>
</dbReference>
<comment type="similarity">
    <text evidence="2">Belongs to the nucleotide-sugar transporter family. SLC35B subfamily.</text>
</comment>
<reference evidence="9" key="2">
    <citation type="submission" date="2023-03" db="EMBL/GenBank/DDBJ databases">
        <authorList>
            <person name="Inwood S.N."/>
            <person name="Skelly J.G."/>
            <person name="Guhlin J."/>
            <person name="Harrop T.W.R."/>
            <person name="Goldson S.G."/>
            <person name="Dearden P.K."/>
        </authorList>
    </citation>
    <scope>NUCLEOTIDE SEQUENCE</scope>
    <source>
        <strain evidence="9">Lincoln</strain>
        <tissue evidence="9">Whole body</tissue>
    </source>
</reference>
<keyword evidence="4" id="KW-0762">Sugar transport</keyword>
<evidence type="ECO:0000256" key="8">
    <source>
        <dbReference type="SAM" id="Phobius"/>
    </source>
</evidence>
<dbReference type="AlphaFoldDB" id="A0AA39G641"/>
<reference evidence="9" key="1">
    <citation type="journal article" date="2023" name="bioRxiv">
        <title>Scaffold-level genome assemblies of two parasitoid biocontrol wasps reveal the parthenogenesis mechanism and an associated novel virus.</title>
        <authorList>
            <person name="Inwood S."/>
            <person name="Skelly J."/>
            <person name="Guhlin J."/>
            <person name="Harrop T."/>
            <person name="Goldson S."/>
            <person name="Dearden P."/>
        </authorList>
    </citation>
    <scope>NUCLEOTIDE SEQUENCE</scope>
    <source>
        <strain evidence="9">Lincoln</strain>
        <tissue evidence="9">Whole body</tissue>
    </source>
</reference>
<evidence type="ECO:0000256" key="1">
    <source>
        <dbReference type="ARBA" id="ARBA00004127"/>
    </source>
</evidence>
<dbReference type="EMBL" id="JAQQBR010000001">
    <property type="protein sequence ID" value="KAK0182083.1"/>
    <property type="molecule type" value="Genomic_DNA"/>
</dbReference>
<protein>
    <recommendedName>
        <fullName evidence="11">UDP-xylose and UDP-N-acetylglucosamine transporter</fullName>
    </recommendedName>
</protein>
<keyword evidence="6 8" id="KW-1133">Transmembrane helix</keyword>
<feature type="transmembrane region" description="Helical" evidence="8">
    <location>
        <begin position="121"/>
        <end position="140"/>
    </location>
</feature>
<dbReference type="PANTHER" id="PTHR10778:SF4">
    <property type="entry name" value="NUCLEOTIDE SUGAR TRANSPORTER SLC35B4"/>
    <property type="match status" value="1"/>
</dbReference>
<evidence type="ECO:0000256" key="2">
    <source>
        <dbReference type="ARBA" id="ARBA00010694"/>
    </source>
</evidence>
<organism evidence="9 10">
    <name type="scientific">Microctonus hyperodae</name>
    <name type="common">Parasitoid wasp</name>
    <dbReference type="NCBI Taxonomy" id="165561"/>
    <lineage>
        <taxon>Eukaryota</taxon>
        <taxon>Metazoa</taxon>
        <taxon>Ecdysozoa</taxon>
        <taxon>Arthropoda</taxon>
        <taxon>Hexapoda</taxon>
        <taxon>Insecta</taxon>
        <taxon>Pterygota</taxon>
        <taxon>Neoptera</taxon>
        <taxon>Endopterygota</taxon>
        <taxon>Hymenoptera</taxon>
        <taxon>Apocrita</taxon>
        <taxon>Ichneumonoidea</taxon>
        <taxon>Braconidae</taxon>
        <taxon>Euphorinae</taxon>
        <taxon>Microctonus</taxon>
    </lineage>
</organism>
<dbReference type="GO" id="GO:0000139">
    <property type="term" value="C:Golgi membrane"/>
    <property type="evidence" value="ECO:0007669"/>
    <property type="project" value="TreeGrafter"/>
</dbReference>
<dbReference type="PANTHER" id="PTHR10778">
    <property type="entry name" value="SOLUTE CARRIER FAMILY 35 MEMBER B"/>
    <property type="match status" value="1"/>
</dbReference>
<evidence type="ECO:0008006" key="11">
    <source>
        <dbReference type="Google" id="ProtNLM"/>
    </source>
</evidence>
<feature type="transmembrane region" description="Helical" evidence="8">
    <location>
        <begin position="199"/>
        <end position="219"/>
    </location>
</feature>